<comment type="catalytic activity">
    <reaction evidence="1">
        <text>D-mannose 6-phosphate = D-fructose 6-phosphate</text>
        <dbReference type="Rhea" id="RHEA:12356"/>
        <dbReference type="ChEBI" id="CHEBI:58735"/>
        <dbReference type="ChEBI" id="CHEBI:61527"/>
        <dbReference type="EC" id="5.3.1.8"/>
    </reaction>
</comment>
<evidence type="ECO:0000256" key="19">
    <source>
        <dbReference type="ARBA" id="ARBA00067387"/>
    </source>
</evidence>
<dbReference type="Pfam" id="PF00483">
    <property type="entry name" value="NTP_transferase"/>
    <property type="match status" value="1"/>
</dbReference>
<dbReference type="FunFam" id="2.60.120.10:FF:000032">
    <property type="entry name" value="Mannose-1-phosphate guanylyltransferase/mannose-6-phosphate isomerase"/>
    <property type="match status" value="1"/>
</dbReference>
<dbReference type="SUPFAM" id="SSF51182">
    <property type="entry name" value="RmlC-like cupins"/>
    <property type="match status" value="1"/>
</dbReference>
<evidence type="ECO:0000256" key="11">
    <source>
        <dbReference type="ARBA" id="ARBA00022741"/>
    </source>
</evidence>
<comment type="subunit">
    <text evidence="6">Monomer.</text>
</comment>
<dbReference type="AlphaFoldDB" id="A0A1H9GPZ6"/>
<evidence type="ECO:0000259" key="21">
    <source>
        <dbReference type="Pfam" id="PF00483"/>
    </source>
</evidence>
<evidence type="ECO:0000259" key="23">
    <source>
        <dbReference type="Pfam" id="PF22640"/>
    </source>
</evidence>
<dbReference type="UniPathway" id="UPA00126">
    <property type="reaction ID" value="UER00930"/>
</dbReference>
<evidence type="ECO:0000313" key="24">
    <source>
        <dbReference type="EMBL" id="SEQ52166.1"/>
    </source>
</evidence>
<dbReference type="CDD" id="cd02213">
    <property type="entry name" value="cupin_PMI_typeII_C"/>
    <property type="match status" value="1"/>
</dbReference>
<dbReference type="NCBIfam" id="TIGR01479">
    <property type="entry name" value="GMP_PMI"/>
    <property type="match status" value="1"/>
</dbReference>
<evidence type="ECO:0000259" key="22">
    <source>
        <dbReference type="Pfam" id="PF01050"/>
    </source>
</evidence>
<feature type="domain" description="MannoseP isomerase/GMP-like beta-helix" evidence="23">
    <location>
        <begin position="308"/>
        <end position="355"/>
    </location>
</feature>
<comment type="cofactor">
    <cofactor evidence="2">
        <name>Co(2+)</name>
        <dbReference type="ChEBI" id="CHEBI:48828"/>
    </cofactor>
</comment>
<dbReference type="Proteomes" id="UP000199267">
    <property type="component" value="Unassembled WGS sequence"/>
</dbReference>
<dbReference type="RefSeq" id="WP_090621218.1">
    <property type="nucleotide sequence ID" value="NZ_FOFJ01000012.1"/>
</dbReference>
<evidence type="ECO:0000256" key="16">
    <source>
        <dbReference type="ARBA" id="ARBA00023285"/>
    </source>
</evidence>
<dbReference type="Pfam" id="PF01050">
    <property type="entry name" value="MannoseP_isomer"/>
    <property type="match status" value="1"/>
</dbReference>
<dbReference type="PANTHER" id="PTHR46390:SF1">
    <property type="entry name" value="MANNOSE-1-PHOSPHATE GUANYLYLTRANSFERASE"/>
    <property type="match status" value="1"/>
</dbReference>
<keyword evidence="11" id="KW-0547">Nucleotide-binding</keyword>
<evidence type="ECO:0000256" key="8">
    <source>
        <dbReference type="ARBA" id="ARBA00012387"/>
    </source>
</evidence>
<dbReference type="InterPro" id="IPR051161">
    <property type="entry name" value="Mannose-6P_isomerase_type2"/>
</dbReference>
<dbReference type="InterPro" id="IPR054566">
    <property type="entry name" value="ManC/GMP-like_b-helix"/>
</dbReference>
<evidence type="ECO:0000256" key="17">
    <source>
        <dbReference type="ARBA" id="ARBA00047343"/>
    </source>
</evidence>
<keyword evidence="13" id="KW-0342">GTP-binding</keyword>
<dbReference type="InterPro" id="IPR006375">
    <property type="entry name" value="Man1P_GuaTrfase/Man6P_Isoase"/>
</dbReference>
<dbReference type="CDD" id="cd02509">
    <property type="entry name" value="GDP-M1P_Guanylyltransferase"/>
    <property type="match status" value="1"/>
</dbReference>
<dbReference type="GO" id="GO:0004476">
    <property type="term" value="F:mannose-6-phosphate isomerase activity"/>
    <property type="evidence" value="ECO:0007669"/>
    <property type="project" value="UniProtKB-EC"/>
</dbReference>
<evidence type="ECO:0000256" key="9">
    <source>
        <dbReference type="ARBA" id="ARBA00022679"/>
    </source>
</evidence>
<evidence type="ECO:0000256" key="13">
    <source>
        <dbReference type="ARBA" id="ARBA00023134"/>
    </source>
</evidence>
<feature type="domain" description="Mannose-6-phosphate isomerase type II C-terminal" evidence="22">
    <location>
        <begin position="360"/>
        <end position="473"/>
    </location>
</feature>
<comment type="catalytic activity">
    <reaction evidence="17">
        <text>alpha-D-mannose 1-phosphate + GTP + H(+) = GDP-alpha-D-mannose + diphosphate</text>
        <dbReference type="Rhea" id="RHEA:15229"/>
        <dbReference type="ChEBI" id="CHEBI:15378"/>
        <dbReference type="ChEBI" id="CHEBI:33019"/>
        <dbReference type="ChEBI" id="CHEBI:37565"/>
        <dbReference type="ChEBI" id="CHEBI:57527"/>
        <dbReference type="ChEBI" id="CHEBI:58409"/>
        <dbReference type="EC" id="2.7.7.13"/>
    </reaction>
</comment>
<comment type="pathway">
    <text evidence="4">Nucleotide-sugar biosynthesis; GDP-alpha-D-mannose biosynthesis; GDP-alpha-D-mannose from alpha-D-mannose 1-phosphate (GTP route): step 1/1.</text>
</comment>
<evidence type="ECO:0000256" key="15">
    <source>
        <dbReference type="ARBA" id="ARBA00023268"/>
    </source>
</evidence>
<evidence type="ECO:0000256" key="3">
    <source>
        <dbReference type="ARBA" id="ARBA00004666"/>
    </source>
</evidence>
<evidence type="ECO:0000256" key="14">
    <source>
        <dbReference type="ARBA" id="ARBA00023235"/>
    </source>
</evidence>
<dbReference type="FunFam" id="3.90.550.10:FF:000046">
    <property type="entry name" value="Mannose-1-phosphate guanylyltransferase (GDP)"/>
    <property type="match status" value="1"/>
</dbReference>
<evidence type="ECO:0000256" key="12">
    <source>
        <dbReference type="ARBA" id="ARBA00022841"/>
    </source>
</evidence>
<dbReference type="InterPro" id="IPR001538">
    <property type="entry name" value="Man6P_isomerase-2_C"/>
</dbReference>
<evidence type="ECO:0000256" key="6">
    <source>
        <dbReference type="ARBA" id="ARBA00011245"/>
    </source>
</evidence>
<dbReference type="Gene3D" id="2.60.120.10">
    <property type="entry name" value="Jelly Rolls"/>
    <property type="match status" value="1"/>
</dbReference>
<dbReference type="InterPro" id="IPR049577">
    <property type="entry name" value="GMPP_N"/>
</dbReference>
<evidence type="ECO:0000256" key="18">
    <source>
        <dbReference type="ARBA" id="ARBA00057590"/>
    </source>
</evidence>
<dbReference type="GO" id="GO:0005525">
    <property type="term" value="F:GTP binding"/>
    <property type="evidence" value="ECO:0007669"/>
    <property type="project" value="UniProtKB-KW"/>
</dbReference>
<keyword evidence="15" id="KW-0511">Multifunctional enzyme</keyword>
<name>A0A1H9GPZ6_9GAMM</name>
<feature type="domain" description="Nucleotidyl transferase" evidence="21">
    <location>
        <begin position="5"/>
        <end position="294"/>
    </location>
</feature>
<dbReference type="SUPFAM" id="SSF53448">
    <property type="entry name" value="Nucleotide-diphospho-sugar transferases"/>
    <property type="match status" value="1"/>
</dbReference>
<dbReference type="GO" id="GO:0004475">
    <property type="term" value="F:mannose-1-phosphate guanylyltransferase (GTP) activity"/>
    <property type="evidence" value="ECO:0007669"/>
    <property type="project" value="UniProtKB-EC"/>
</dbReference>
<evidence type="ECO:0000256" key="5">
    <source>
        <dbReference type="ARBA" id="ARBA00006115"/>
    </source>
</evidence>
<organism evidence="24 25">
    <name type="scientific">Azotobacter beijerinckii</name>
    <dbReference type="NCBI Taxonomy" id="170623"/>
    <lineage>
        <taxon>Bacteria</taxon>
        <taxon>Pseudomonadati</taxon>
        <taxon>Pseudomonadota</taxon>
        <taxon>Gammaproteobacteria</taxon>
        <taxon>Pseudomonadales</taxon>
        <taxon>Pseudomonadaceae</taxon>
        <taxon>Azotobacter</taxon>
    </lineage>
</organism>
<dbReference type="InterPro" id="IPR014710">
    <property type="entry name" value="RmlC-like_jellyroll"/>
</dbReference>
<evidence type="ECO:0000256" key="4">
    <source>
        <dbReference type="ARBA" id="ARBA00004823"/>
    </source>
</evidence>
<evidence type="ECO:0000256" key="7">
    <source>
        <dbReference type="ARBA" id="ARBA00011956"/>
    </source>
</evidence>
<evidence type="ECO:0000256" key="1">
    <source>
        <dbReference type="ARBA" id="ARBA00000757"/>
    </source>
</evidence>
<comment type="similarity">
    <text evidence="5 20">Belongs to the mannose-6-phosphate isomerase type 2 family.</text>
</comment>
<dbReference type="InterPro" id="IPR011051">
    <property type="entry name" value="RmlC_Cupin_sf"/>
</dbReference>
<keyword evidence="16" id="KW-0170">Cobalt</keyword>
<keyword evidence="14" id="KW-0413">Isomerase</keyword>
<evidence type="ECO:0000256" key="2">
    <source>
        <dbReference type="ARBA" id="ARBA00001941"/>
    </source>
</evidence>
<comment type="function">
    <text evidence="18">Produces a precursor for alginate polymerization. The alginate layer provides a protective barrier against host immune defenses and antibiotics.</text>
</comment>
<proteinExistence type="inferred from homology"/>
<evidence type="ECO:0000256" key="10">
    <source>
        <dbReference type="ARBA" id="ARBA00022695"/>
    </source>
</evidence>
<dbReference type="Gene3D" id="3.90.550.10">
    <property type="entry name" value="Spore Coat Polysaccharide Biosynthesis Protein SpsA, Chain A"/>
    <property type="match status" value="1"/>
</dbReference>
<evidence type="ECO:0000256" key="20">
    <source>
        <dbReference type="RuleBase" id="RU004190"/>
    </source>
</evidence>
<dbReference type="InterPro" id="IPR029044">
    <property type="entry name" value="Nucleotide-diphossugar_trans"/>
</dbReference>
<accession>A0A1H9GPZ6</accession>
<keyword evidence="12" id="KW-0016">Alginate biosynthesis</keyword>
<gene>
    <name evidence="24" type="ORF">SAMN04244573_01745</name>
</gene>
<dbReference type="GO" id="GO:0042121">
    <property type="term" value="P:alginic acid biosynthetic process"/>
    <property type="evidence" value="ECO:0007669"/>
    <property type="project" value="UniProtKB-KW"/>
</dbReference>
<evidence type="ECO:0000313" key="25">
    <source>
        <dbReference type="Proteomes" id="UP000199267"/>
    </source>
</evidence>
<protein>
    <recommendedName>
        <fullName evidence="19">Alginate biosynthesis protein AlgA</fullName>
        <ecNumber evidence="8">2.7.7.13</ecNumber>
        <ecNumber evidence="7">5.3.1.8</ecNumber>
    </recommendedName>
</protein>
<dbReference type="Pfam" id="PF22640">
    <property type="entry name" value="ManC_GMP_beta-helix"/>
    <property type="match status" value="1"/>
</dbReference>
<dbReference type="PANTHER" id="PTHR46390">
    <property type="entry name" value="MANNOSE-1-PHOSPHATE GUANYLYLTRANSFERASE"/>
    <property type="match status" value="1"/>
</dbReference>
<keyword evidence="10 24" id="KW-0548">Nucleotidyltransferase</keyword>
<sequence>MKLIPVIMSGGVGSRLWPVSRETHPKPFMPLPDGQSLIRKTFIRAASLDNVAEILTVTNRELFFKTEDEYRQAGCAQANLSFILEPFGRNTAAAVATAAVQLDSIYGSDAQMLVLAADHLIAEQPAFAEAVKKAQMLAAEGWLVTFGIRPEYPETGFGYIEAEGDSLLSGGLKVRRFVEKPSLATAQGYVAAGNYYWNSGMFCFRIGTLLEELQLHVPDVLEAVRATMDRSRLSEADKHRCLLLDADCFAGVPDISIDYALMERSAKVATVPCNIGWSDIGSWGAVSELTPADEEGNRCEGEVMLHGARNNYVQSGGRLAALVGVNDLIVVDTPDAILVAHKDSAQDVKHIVGQLKKSGHDAHLVHRTVSRPWGAYTILEQGERFKIKRIVVKPKASLSLQMHHHRSEHWIVVSGMANVVNEGREFMLNTNESTFIPAGHKHRLENPGVIDLVLIEVQSGDYVGEDDIVRFDDIYGRAGG</sequence>
<reference evidence="24 25" key="1">
    <citation type="submission" date="2016-10" db="EMBL/GenBank/DDBJ databases">
        <authorList>
            <person name="de Groot N.N."/>
        </authorList>
    </citation>
    <scope>NUCLEOTIDE SEQUENCE [LARGE SCALE GENOMIC DNA]</scope>
    <source>
        <strain evidence="24 25">DSM 378</strain>
    </source>
</reference>
<keyword evidence="9 24" id="KW-0808">Transferase</keyword>
<dbReference type="EC" id="5.3.1.8" evidence="7"/>
<dbReference type="EMBL" id="FOFJ01000012">
    <property type="protein sequence ID" value="SEQ52166.1"/>
    <property type="molecule type" value="Genomic_DNA"/>
</dbReference>
<dbReference type="EC" id="2.7.7.13" evidence="8"/>
<dbReference type="GO" id="GO:0009298">
    <property type="term" value="P:GDP-mannose biosynthetic process"/>
    <property type="evidence" value="ECO:0007669"/>
    <property type="project" value="UniProtKB-UniPathway"/>
</dbReference>
<dbReference type="InterPro" id="IPR005835">
    <property type="entry name" value="NTP_transferase_dom"/>
</dbReference>
<comment type="pathway">
    <text evidence="3">Nucleotide-sugar biosynthesis; GDP-alpha-D-mannose biosynthesis; alpha-D-mannose 1-phosphate from D-fructose 6-phosphate: step 1/2.</text>
</comment>